<proteinExistence type="predicted"/>
<sequence length="45" mass="4623">MVTGRGEAMVEWSALDSRAIGAKSMCSGTQLSAQCCSPTSDNGDL</sequence>
<evidence type="ECO:0000313" key="1">
    <source>
        <dbReference type="EMBL" id="JAD51939.1"/>
    </source>
</evidence>
<name>A0A0A9AJR0_ARUDO</name>
<reference evidence="1" key="1">
    <citation type="submission" date="2014-09" db="EMBL/GenBank/DDBJ databases">
        <authorList>
            <person name="Magalhaes I.L.F."/>
            <person name="Oliveira U."/>
            <person name="Santos F.R."/>
            <person name="Vidigal T.H.D.A."/>
            <person name="Brescovit A.D."/>
            <person name="Santos A.J."/>
        </authorList>
    </citation>
    <scope>NUCLEOTIDE SEQUENCE</scope>
    <source>
        <tissue evidence="1">Shoot tissue taken approximately 20 cm above the soil surface</tissue>
    </source>
</reference>
<protein>
    <submittedName>
        <fullName evidence="1">Uncharacterized protein</fullName>
    </submittedName>
</protein>
<accession>A0A0A9AJR0</accession>
<reference evidence="1" key="2">
    <citation type="journal article" date="2015" name="Data Brief">
        <title>Shoot transcriptome of the giant reed, Arundo donax.</title>
        <authorList>
            <person name="Barrero R.A."/>
            <person name="Guerrero F.D."/>
            <person name="Moolhuijzen P."/>
            <person name="Goolsby J.A."/>
            <person name="Tidwell J."/>
            <person name="Bellgard S.E."/>
            <person name="Bellgard M.I."/>
        </authorList>
    </citation>
    <scope>NUCLEOTIDE SEQUENCE</scope>
    <source>
        <tissue evidence="1">Shoot tissue taken approximately 20 cm above the soil surface</tissue>
    </source>
</reference>
<organism evidence="1">
    <name type="scientific">Arundo donax</name>
    <name type="common">Giant reed</name>
    <name type="synonym">Donax arundinaceus</name>
    <dbReference type="NCBI Taxonomy" id="35708"/>
    <lineage>
        <taxon>Eukaryota</taxon>
        <taxon>Viridiplantae</taxon>
        <taxon>Streptophyta</taxon>
        <taxon>Embryophyta</taxon>
        <taxon>Tracheophyta</taxon>
        <taxon>Spermatophyta</taxon>
        <taxon>Magnoliopsida</taxon>
        <taxon>Liliopsida</taxon>
        <taxon>Poales</taxon>
        <taxon>Poaceae</taxon>
        <taxon>PACMAD clade</taxon>
        <taxon>Arundinoideae</taxon>
        <taxon>Arundineae</taxon>
        <taxon>Arundo</taxon>
    </lineage>
</organism>
<dbReference type="AlphaFoldDB" id="A0A0A9AJR0"/>
<dbReference type="EMBL" id="GBRH01245956">
    <property type="protein sequence ID" value="JAD51939.1"/>
    <property type="molecule type" value="Transcribed_RNA"/>
</dbReference>